<comment type="caution">
    <text evidence="1">The sequence shown here is derived from an EMBL/GenBank/DDBJ whole genome shotgun (WGS) entry which is preliminary data.</text>
</comment>
<name>A0AAD9LIX9_BABDI</name>
<organism evidence="1 2">
    <name type="scientific">Babesia divergens</name>
    <dbReference type="NCBI Taxonomy" id="32595"/>
    <lineage>
        <taxon>Eukaryota</taxon>
        <taxon>Sar</taxon>
        <taxon>Alveolata</taxon>
        <taxon>Apicomplexa</taxon>
        <taxon>Aconoidasida</taxon>
        <taxon>Piroplasmida</taxon>
        <taxon>Babesiidae</taxon>
        <taxon>Babesia</taxon>
    </lineage>
</organism>
<dbReference type="Proteomes" id="UP001195914">
    <property type="component" value="Unassembled WGS sequence"/>
</dbReference>
<proteinExistence type="predicted"/>
<keyword evidence="2" id="KW-1185">Reference proteome</keyword>
<accession>A0AAD9LIX9</accession>
<protein>
    <submittedName>
        <fullName evidence="1">Uncharacterized protein</fullName>
    </submittedName>
</protein>
<reference evidence="1" key="1">
    <citation type="journal article" date="2014" name="Nucleic Acids Res.">
        <title>The evolutionary dynamics of variant antigen genes in Babesia reveal a history of genomic innovation underlying host-parasite interaction.</title>
        <authorList>
            <person name="Jackson A.P."/>
            <person name="Otto T.D."/>
            <person name="Darby A."/>
            <person name="Ramaprasad A."/>
            <person name="Xia D."/>
            <person name="Echaide I.E."/>
            <person name="Farber M."/>
            <person name="Gahlot S."/>
            <person name="Gamble J."/>
            <person name="Gupta D."/>
            <person name="Gupta Y."/>
            <person name="Jackson L."/>
            <person name="Malandrin L."/>
            <person name="Malas T.B."/>
            <person name="Moussa E."/>
            <person name="Nair M."/>
            <person name="Reid A.J."/>
            <person name="Sanders M."/>
            <person name="Sharma J."/>
            <person name="Tracey A."/>
            <person name="Quail M.A."/>
            <person name="Weir W."/>
            <person name="Wastling J.M."/>
            <person name="Hall N."/>
            <person name="Willadsen P."/>
            <person name="Lingelbach K."/>
            <person name="Shiels B."/>
            <person name="Tait A."/>
            <person name="Berriman M."/>
            <person name="Allred D.R."/>
            <person name="Pain A."/>
        </authorList>
    </citation>
    <scope>NUCLEOTIDE SEQUENCE</scope>
    <source>
        <strain evidence="1">1802A</strain>
    </source>
</reference>
<evidence type="ECO:0000313" key="2">
    <source>
        <dbReference type="Proteomes" id="UP001195914"/>
    </source>
</evidence>
<evidence type="ECO:0000313" key="1">
    <source>
        <dbReference type="EMBL" id="KAK1937971.1"/>
    </source>
</evidence>
<dbReference type="EMBL" id="JAHBMH010000028">
    <property type="protein sequence ID" value="KAK1937971.1"/>
    <property type="molecule type" value="Genomic_DNA"/>
</dbReference>
<dbReference type="AlphaFoldDB" id="A0AAD9LIX9"/>
<gene>
    <name evidence="1" type="ORF">X943_003839</name>
</gene>
<sequence length="126" mass="13981">MPKQRLMPRTDEQQIKKNVLECRAECVMAKALLNILGNILGSLGSQGYTGKASGDKLRHLAIMRLISEPIVKNVFEASRTIFPITLIRAPLPSLECTLQTLITHKVKVIKRSVALGEKFQEGLSNL</sequence>
<reference evidence="1" key="2">
    <citation type="submission" date="2021-05" db="EMBL/GenBank/DDBJ databases">
        <authorList>
            <person name="Pain A."/>
        </authorList>
    </citation>
    <scope>NUCLEOTIDE SEQUENCE</scope>
    <source>
        <strain evidence="1">1802A</strain>
    </source>
</reference>